<proteinExistence type="predicted"/>
<dbReference type="EMBL" id="ARYL01000011">
    <property type="protein sequence ID" value="KDA02807.1"/>
    <property type="molecule type" value="Genomic_DNA"/>
</dbReference>
<sequence>MIADTVCVIFGIYALAAGTGMVIEPARAGRLLAAFENSPEVAYVTGAFMFFLGAGVLAFTDGFSTVTQGISTFIAAVMVVESLLLLAWPKPILALGRWMMPEDDHVRGFGLVTMAFGLVIAVLGTI</sequence>
<dbReference type="eggNOG" id="ENOG50300G9">
    <property type="taxonomic scope" value="Bacteria"/>
</dbReference>
<keyword evidence="1" id="KW-0812">Transmembrane</keyword>
<reference evidence="2 3" key="1">
    <citation type="journal article" date="2014" name="Antonie Van Leeuwenhoek">
        <title>Hyphomonas beringensis sp. nov. and Hyphomonas chukchiensis sp. nov., isolated from surface seawater of the Bering Sea and Chukchi Sea.</title>
        <authorList>
            <person name="Li C."/>
            <person name="Lai Q."/>
            <person name="Li G."/>
            <person name="Dong C."/>
            <person name="Wang J."/>
            <person name="Liao Y."/>
            <person name="Shao Z."/>
        </authorList>
    </citation>
    <scope>NUCLEOTIDE SEQUENCE [LARGE SCALE GENOMIC DNA]</scope>
    <source>
        <strain evidence="2 3">SCH89</strain>
    </source>
</reference>
<dbReference type="RefSeq" id="WP_035537669.1">
    <property type="nucleotide sequence ID" value="NZ_ARYL01000011.1"/>
</dbReference>
<organism evidence="2 3">
    <name type="scientific">Hyphomonas oceanitis SCH89</name>
    <dbReference type="NCBI Taxonomy" id="1280953"/>
    <lineage>
        <taxon>Bacteria</taxon>
        <taxon>Pseudomonadati</taxon>
        <taxon>Pseudomonadota</taxon>
        <taxon>Alphaproteobacteria</taxon>
        <taxon>Hyphomonadales</taxon>
        <taxon>Hyphomonadaceae</taxon>
        <taxon>Hyphomonas</taxon>
    </lineage>
</organism>
<dbReference type="STRING" id="1280953.HOC_08924"/>
<gene>
    <name evidence="2" type="ORF">HOC_08924</name>
</gene>
<keyword evidence="3" id="KW-1185">Reference proteome</keyword>
<feature type="transmembrane region" description="Helical" evidence="1">
    <location>
        <begin position="44"/>
        <end position="63"/>
    </location>
</feature>
<accession>A0A059G7K0</accession>
<evidence type="ECO:0000313" key="3">
    <source>
        <dbReference type="Proteomes" id="UP000024942"/>
    </source>
</evidence>
<keyword evidence="1" id="KW-1133">Transmembrane helix</keyword>
<evidence type="ECO:0000256" key="1">
    <source>
        <dbReference type="SAM" id="Phobius"/>
    </source>
</evidence>
<comment type="caution">
    <text evidence="2">The sequence shown here is derived from an EMBL/GenBank/DDBJ whole genome shotgun (WGS) entry which is preliminary data.</text>
</comment>
<dbReference type="Proteomes" id="UP000024942">
    <property type="component" value="Unassembled WGS sequence"/>
</dbReference>
<dbReference type="OrthoDB" id="7619242at2"/>
<feature type="transmembrane region" description="Helical" evidence="1">
    <location>
        <begin position="70"/>
        <end position="88"/>
    </location>
</feature>
<dbReference type="AlphaFoldDB" id="A0A059G7K0"/>
<feature type="transmembrane region" description="Helical" evidence="1">
    <location>
        <begin position="108"/>
        <end position="125"/>
    </location>
</feature>
<keyword evidence="1" id="KW-0472">Membrane</keyword>
<dbReference type="PATRIC" id="fig|1280953.3.peg.1803"/>
<protein>
    <submittedName>
        <fullName evidence="2">Uncharacterized protein</fullName>
    </submittedName>
</protein>
<name>A0A059G7K0_9PROT</name>
<evidence type="ECO:0000313" key="2">
    <source>
        <dbReference type="EMBL" id="KDA02807.1"/>
    </source>
</evidence>